<accession>A0A841FZ76</accession>
<evidence type="ECO:0008006" key="3">
    <source>
        <dbReference type="Google" id="ProtNLM"/>
    </source>
</evidence>
<name>A0A841FZ76_9ACTN</name>
<dbReference type="EMBL" id="JACHGT010000019">
    <property type="protein sequence ID" value="MBB6039018.1"/>
    <property type="molecule type" value="Genomic_DNA"/>
</dbReference>
<proteinExistence type="predicted"/>
<evidence type="ECO:0000313" key="2">
    <source>
        <dbReference type="Proteomes" id="UP000548476"/>
    </source>
</evidence>
<organism evidence="1 2">
    <name type="scientific">Phytomonospora endophytica</name>
    <dbReference type="NCBI Taxonomy" id="714109"/>
    <lineage>
        <taxon>Bacteria</taxon>
        <taxon>Bacillati</taxon>
        <taxon>Actinomycetota</taxon>
        <taxon>Actinomycetes</taxon>
        <taxon>Micromonosporales</taxon>
        <taxon>Micromonosporaceae</taxon>
        <taxon>Phytomonospora</taxon>
    </lineage>
</organism>
<dbReference type="Proteomes" id="UP000548476">
    <property type="component" value="Unassembled WGS sequence"/>
</dbReference>
<evidence type="ECO:0000313" key="1">
    <source>
        <dbReference type="EMBL" id="MBB6039018.1"/>
    </source>
</evidence>
<comment type="caution">
    <text evidence="1">The sequence shown here is derived from an EMBL/GenBank/DDBJ whole genome shotgun (WGS) entry which is preliminary data.</text>
</comment>
<sequence>METFVIRKTMRVPVPAAPPGDGTAMARRLDAALLSVGFTLSPELLAELSGRDPSAVTTLAVKVLAAVRELVGDHVAHNVYFADFPANVPDTMEFWLGLARKAATTPGGEAVVRDLLSLPGYGRYRHTFEDMAAVHEDFLELASDRVTVLNLGGTPEEEAAALYLALAASTVPLNAADLAGLAALAKTFVDGPEPETVPVRENKAVVNAARLARGLPIRADTVTDVLRAACGLSGGDVTLLEPTRFGSFTRAQRTSLLSTLDAIAADAEKLADVGRHTERWKRLGERLHPHEYPRWPGAAAVFAVARGDRSAPTLAARVERALSTGDGGAAIGLLRAAPGVLLRSVDRLARAGAPGLFEAVRDVAPGTSTRMLLALRQHLGDRDAPSGPRLFVNRSSLAWARSDGLPPLDAGLVAELRTLLDTEITDRLPDPGAVVYDPAVLDVALPLSQKGDAAGFGVLPRGSRTPVRGELLRFFTHWRQNRHTTDYDLSALLLDDRLATAGWLSFTELKGFGGTHSGDITAAPDGASEFIDLALSEVEARYIVAQVDIYDGEGFANAAESYFGYMERDATQLGMPFEARTVRMKSDVRGAGRVALPLLFARDDAGGWSAVWLHLFLQGRPDFNMVEDNAASTTLMVRGVLGRAPLTMRYLFDLWRSLGVEVAAWDPLAVPAGKVTWIGFEPPEGLPPGADVHRPERFAELVPE</sequence>
<dbReference type="AlphaFoldDB" id="A0A841FZ76"/>
<keyword evidence="2" id="KW-1185">Reference proteome</keyword>
<gene>
    <name evidence="1" type="ORF">HNR73_006907</name>
</gene>
<reference evidence="1 2" key="1">
    <citation type="submission" date="2020-08" db="EMBL/GenBank/DDBJ databases">
        <title>Genomic Encyclopedia of Type Strains, Phase IV (KMG-IV): sequencing the most valuable type-strain genomes for metagenomic binning, comparative biology and taxonomic classification.</title>
        <authorList>
            <person name="Goeker M."/>
        </authorList>
    </citation>
    <scope>NUCLEOTIDE SEQUENCE [LARGE SCALE GENOMIC DNA]</scope>
    <source>
        <strain evidence="1 2">YIM 65646</strain>
    </source>
</reference>
<protein>
    <recommendedName>
        <fullName evidence="3">TerD family protein</fullName>
    </recommendedName>
</protein>
<dbReference type="RefSeq" id="WP_184792006.1">
    <property type="nucleotide sequence ID" value="NZ_BONT01000074.1"/>
</dbReference>